<accession>A0A0Q4AXF7</accession>
<dbReference type="AlphaFoldDB" id="A0A0Q4AXF7"/>
<gene>
    <name evidence="1" type="ORF">AL399_06230</name>
</gene>
<protein>
    <submittedName>
        <fullName evidence="1">Uncharacterized protein</fullName>
    </submittedName>
</protein>
<dbReference type="Proteomes" id="UP000054172">
    <property type="component" value="Unassembled WGS sequence"/>
</dbReference>
<keyword evidence="2" id="KW-1185">Reference proteome</keyword>
<sequence length="488" mass="55378">MRGNRRFSILLGVAVLATLPSCQRYITVAGRAEGFDQGGKVLVVVPDDTVPSMEHHAQCWRAKSLGHYVELDDSGRFHAKFRLAGPSSIQVVCGDGKINPMVWGGDSVYVEFRNSDSFPCNSEITRMKFAGQIADRPSSYRGQGDRWLREASRERIGMRAALDSLTAFRKSMVRQYRRELKAAGVPWRRRGAYVRSFERMATYGLFWPSWFGVKGKEAQMLAQWNKKHIYRLGSCKDRHFDRYCEYQERRGRELAVLRGLLDTVAGKAYKTPILRYPEECRYCAMVRSAMGVLDHVEYSTSDATRAQDTMRLPQLLQMRQAQGEHTRLDSLALAAWRNYKAGIERGYGPRVFHPGQPTLDSLVAPVEGEKLRGVLVWCWLANSREAAQQVGALAEIEHQLAQQDVRSVHVCFDNGDYNLRSELYLHGLQGEYWRSNRALRTQLLQMLGISKLHTPRLLLLSPEGRVLDAALPAADDVEGVVKRVGERL</sequence>
<reference evidence="1" key="1">
    <citation type="submission" date="2015-08" db="EMBL/GenBank/DDBJ databases">
        <title>Candidatus Bacteriodes Periocalifornicus.</title>
        <authorList>
            <person name="McLean J.S."/>
            <person name="Kelley S."/>
        </authorList>
    </citation>
    <scope>NUCLEOTIDE SEQUENCE [LARGE SCALE GENOMIC DNA]</scope>
    <source>
        <strain evidence="1">12B</strain>
    </source>
</reference>
<comment type="caution">
    <text evidence="1">The sequence shown here is derived from an EMBL/GenBank/DDBJ whole genome shotgun (WGS) entry which is preliminary data.</text>
</comment>
<dbReference type="EMBL" id="LIIK01000028">
    <property type="protein sequence ID" value="KQM08622.1"/>
    <property type="molecule type" value="Genomic_DNA"/>
</dbReference>
<name>A0A0Q4AXF7_9BACT</name>
<dbReference type="PATRIC" id="fig|1702214.3.peg.538"/>
<evidence type="ECO:0000313" key="1">
    <source>
        <dbReference type="EMBL" id="KQM08622.1"/>
    </source>
</evidence>
<proteinExistence type="predicted"/>
<evidence type="ECO:0000313" key="2">
    <source>
        <dbReference type="Proteomes" id="UP000054172"/>
    </source>
</evidence>
<organism evidence="1 2">
    <name type="scientific">Candidatus [Bacteroides] periocalifornicus</name>
    <dbReference type="NCBI Taxonomy" id="1702214"/>
    <lineage>
        <taxon>Bacteria</taxon>
        <taxon>Pseudomonadati</taxon>
        <taxon>Bacteroidota</taxon>
    </lineage>
</organism>